<proteinExistence type="predicted"/>
<keyword evidence="2" id="KW-1185">Reference proteome</keyword>
<gene>
    <name evidence="1" type="ORF">SY85_08995</name>
</gene>
<reference evidence="1 2" key="2">
    <citation type="journal article" date="2016" name="Int. J. Syst. Evol. Microbiol.">
        <title>Flavisolibacter tropicus sp. nov., isolated from tropical soil.</title>
        <authorList>
            <person name="Lee J.J."/>
            <person name="Kang M.S."/>
            <person name="Kim G.S."/>
            <person name="Lee C.S."/>
            <person name="Lim S."/>
            <person name="Lee J."/>
            <person name="Roh S.H."/>
            <person name="Kang H."/>
            <person name="Ha J.M."/>
            <person name="Bae S."/>
            <person name="Jung H.Y."/>
            <person name="Kim M.K."/>
        </authorList>
    </citation>
    <scope>NUCLEOTIDE SEQUENCE [LARGE SCALE GENOMIC DNA]</scope>
    <source>
        <strain evidence="1 2">LCS9</strain>
    </source>
</reference>
<dbReference type="KEGG" id="fla:SY85_08995"/>
<evidence type="ECO:0000313" key="2">
    <source>
        <dbReference type="Proteomes" id="UP000077177"/>
    </source>
</evidence>
<organism evidence="1 2">
    <name type="scientific">Flavisolibacter tropicus</name>
    <dbReference type="NCBI Taxonomy" id="1492898"/>
    <lineage>
        <taxon>Bacteria</taxon>
        <taxon>Pseudomonadati</taxon>
        <taxon>Bacteroidota</taxon>
        <taxon>Chitinophagia</taxon>
        <taxon>Chitinophagales</taxon>
        <taxon>Chitinophagaceae</taxon>
        <taxon>Flavisolibacter</taxon>
    </lineage>
</organism>
<dbReference type="EMBL" id="CP011390">
    <property type="protein sequence ID" value="ANE50617.1"/>
    <property type="molecule type" value="Genomic_DNA"/>
</dbReference>
<protein>
    <recommendedName>
        <fullName evidence="3">SIR2-like domain-containing protein</fullName>
    </recommendedName>
</protein>
<accession>A0A172TV57</accession>
<sequence length="406" mass="46271">MPNGAELVKPLNTEEPSSTLIPSEDIDNFETLKTFVENGSCVLLLGPLFGIDADGNKIHSKLKDLLTSDRYKFSLDSEFDNLYILRKSDGLNNARIKSVITNFYKNIARNEIYDKLLDIGFSGIISFTSDLLLSKANATKNAYDFYAFNGRQLVVAEDESQGISEKPVIFNVFGDMNDLNALIVDYDSLYEFLMSIIKAETQIPLQLRETLKQASSFLLLGFDLSKWYIPIIIRKLNQFILANQRKTPIDGFVCLDDSTAPPREGFEESLSKYPLFFSEFKILGSIELISHLHQFISIKREKESLNTGQASAIILNGTHIQIFKEWAEASIHTDKESALKDFFQLYKQINYTGLYKKDFKGQSMEYYQVRSLKLQGKITRESYEVRLTEIIDALHDIITQFTGPIE</sequence>
<dbReference type="Proteomes" id="UP000077177">
    <property type="component" value="Chromosome"/>
</dbReference>
<evidence type="ECO:0008006" key="3">
    <source>
        <dbReference type="Google" id="ProtNLM"/>
    </source>
</evidence>
<dbReference type="RefSeq" id="WP_066403744.1">
    <property type="nucleotide sequence ID" value="NZ_CP011390.1"/>
</dbReference>
<name>A0A172TV57_9BACT</name>
<dbReference type="AlphaFoldDB" id="A0A172TV57"/>
<dbReference type="OrthoDB" id="676137at2"/>
<reference evidence="2" key="1">
    <citation type="submission" date="2015-01" db="EMBL/GenBank/DDBJ databases">
        <title>Flavisolibacter sp./LCS9/ whole genome sequencing.</title>
        <authorList>
            <person name="Kim M.K."/>
            <person name="Srinivasan S."/>
            <person name="Lee J.-J."/>
        </authorList>
    </citation>
    <scope>NUCLEOTIDE SEQUENCE [LARGE SCALE GENOMIC DNA]</scope>
    <source>
        <strain evidence="2">LCS9</strain>
    </source>
</reference>
<evidence type="ECO:0000313" key="1">
    <source>
        <dbReference type="EMBL" id="ANE50617.1"/>
    </source>
</evidence>